<organism evidence="2 3">
    <name type="scientific">Ajellomyces capsulatus (strain H143)</name>
    <name type="common">Darling's disease fungus</name>
    <name type="synonym">Histoplasma capsulatum</name>
    <dbReference type="NCBI Taxonomy" id="544712"/>
    <lineage>
        <taxon>Eukaryota</taxon>
        <taxon>Fungi</taxon>
        <taxon>Dikarya</taxon>
        <taxon>Ascomycota</taxon>
        <taxon>Pezizomycotina</taxon>
        <taxon>Eurotiomycetes</taxon>
        <taxon>Eurotiomycetidae</taxon>
        <taxon>Onygenales</taxon>
        <taxon>Ajellomycetaceae</taxon>
        <taxon>Histoplasma</taxon>
    </lineage>
</organism>
<proteinExistence type="predicted"/>
<evidence type="ECO:0000313" key="3">
    <source>
        <dbReference type="Proteomes" id="UP000002624"/>
    </source>
</evidence>
<evidence type="ECO:0000256" key="1">
    <source>
        <dbReference type="SAM" id="MobiDB-lite"/>
    </source>
</evidence>
<gene>
    <name evidence="2" type="ORF">HCDG_03700</name>
</gene>
<dbReference type="EMBL" id="GG692422">
    <property type="protein sequence ID" value="EER42241.1"/>
    <property type="molecule type" value="Genomic_DNA"/>
</dbReference>
<reference evidence="3" key="1">
    <citation type="submission" date="2009-05" db="EMBL/GenBank/DDBJ databases">
        <title>The genome sequence of Ajellomyces capsulatus strain H143.</title>
        <authorList>
            <person name="Champion M."/>
            <person name="Cuomo C.A."/>
            <person name="Ma L.-J."/>
            <person name="Henn M.R."/>
            <person name="Sil A."/>
            <person name="Goldman B."/>
            <person name="Young S.K."/>
            <person name="Kodira C.D."/>
            <person name="Zeng Q."/>
            <person name="Koehrsen M."/>
            <person name="Alvarado L."/>
            <person name="Berlin A.M."/>
            <person name="Borenstein D."/>
            <person name="Chen Z."/>
            <person name="Engels R."/>
            <person name="Freedman E."/>
            <person name="Gellesch M."/>
            <person name="Goldberg J."/>
            <person name="Griggs A."/>
            <person name="Gujja S."/>
            <person name="Heiman D.I."/>
            <person name="Hepburn T.A."/>
            <person name="Howarth C."/>
            <person name="Jen D."/>
            <person name="Larson L."/>
            <person name="Lewis B."/>
            <person name="Mehta T."/>
            <person name="Park D."/>
            <person name="Pearson M."/>
            <person name="Roberts A."/>
            <person name="Saif S."/>
            <person name="Shea T.D."/>
            <person name="Shenoy N."/>
            <person name="Sisk P."/>
            <person name="Stolte C."/>
            <person name="Sykes S."/>
            <person name="Walk T."/>
            <person name="White J."/>
            <person name="Yandava C."/>
            <person name="Klein B."/>
            <person name="McEwen J.G."/>
            <person name="Puccia R."/>
            <person name="Goldman G.H."/>
            <person name="Felipe M.S."/>
            <person name="Nino-Vega G."/>
            <person name="San-Blas G."/>
            <person name="Taylor J.W."/>
            <person name="Mendoza L."/>
            <person name="Galagan J.E."/>
            <person name="Nusbaum C."/>
            <person name="Birren B.W."/>
        </authorList>
    </citation>
    <scope>NUCLEOTIDE SEQUENCE [LARGE SCALE GENOMIC DNA]</scope>
    <source>
        <strain evidence="3">H143</strain>
    </source>
</reference>
<accession>C6HCF1</accession>
<sequence length="115" mass="13267">MSSLLTEWGSVVFVPHAGIRIPSPRKPQYRTDNQTNRRSDDANESWELGFMGCEWESTVRTYLVLTNMTNMTKQTGMNVFLTMSENSAASHVRPKFRDRHTADDGWKLQMKPRSN</sequence>
<dbReference type="HOGENOM" id="CLU_2108370_0_0_1"/>
<protein>
    <submittedName>
        <fullName evidence="2">Uncharacterized protein</fullName>
    </submittedName>
</protein>
<dbReference type="VEuPathDB" id="FungiDB:HCDG_03700"/>
<evidence type="ECO:0000313" key="2">
    <source>
        <dbReference type="EMBL" id="EER42241.1"/>
    </source>
</evidence>
<feature type="region of interest" description="Disordered" evidence="1">
    <location>
        <begin position="22"/>
        <end position="43"/>
    </location>
</feature>
<feature type="region of interest" description="Disordered" evidence="1">
    <location>
        <begin position="90"/>
        <end position="115"/>
    </location>
</feature>
<dbReference type="AlphaFoldDB" id="C6HCF1"/>
<name>C6HCF1_AJECH</name>
<dbReference type="Proteomes" id="UP000002624">
    <property type="component" value="Unassembled WGS sequence"/>
</dbReference>